<dbReference type="GO" id="GO:0005886">
    <property type="term" value="C:plasma membrane"/>
    <property type="evidence" value="ECO:0007669"/>
    <property type="project" value="UniProtKB-SubCell"/>
</dbReference>
<dbReference type="InterPro" id="IPR035906">
    <property type="entry name" value="MetI-like_sf"/>
</dbReference>
<evidence type="ECO:0000313" key="10">
    <source>
        <dbReference type="Proteomes" id="UP000019147"/>
    </source>
</evidence>
<dbReference type="Pfam" id="PF00528">
    <property type="entry name" value="BPD_transp_1"/>
    <property type="match status" value="1"/>
</dbReference>
<dbReference type="Gene3D" id="1.10.3720.10">
    <property type="entry name" value="MetI-like"/>
    <property type="match status" value="1"/>
</dbReference>
<keyword evidence="6 7" id="KW-0472">Membrane</keyword>
<evidence type="ECO:0000256" key="4">
    <source>
        <dbReference type="ARBA" id="ARBA00022692"/>
    </source>
</evidence>
<sequence length="493" mass="55084">MLKYILKRLILIPLTLFSIIAINFVILNAAPGDVIEELSTDAHGEAGKSDKIRSYKGPDRYLQFREHYGLTLPIFFNTRPSISHAKVKSGIQEIIESFQRNAKGKSLSALKVYWGDRAKFILPILLFEAGDSTQSVVYRHIAADLFIRGGIRQGIVGSNLSSEQYAYNDKVSKSNAFLVRLLSEEDIGVKVKALKTWFQEEGGMETFPYAQGISWRTLLLETRFARYMSRILHLDFGTLRNDPHKTVISEVVKRLRASMVLSVLPLVVVFVLCQVFGMLMALNRNRWLDHVLNFIFLILFSIPVFVAVPWIIDHFVINKTIPFTSIPMPYSGLCSPAEIFDQLSSFGKLLDILTHCVLPFCAVSYGAFAAQSRLSRSIFLEILREDYICAARARGIPRSNILVKHVGKNAASSLVTSLTSSLGAILGGALVVETLFDIDGFGRFFYQAILNRDHNVVLFSVLVGSTLSLVGYLLGDICCVLLDPRVHLGGRRV</sequence>
<dbReference type="RefSeq" id="WP_021828915.1">
    <property type="nucleotide sequence ID" value="NZ_CP015840.1"/>
</dbReference>
<dbReference type="OrthoDB" id="9789439at2"/>
<feature type="transmembrane region" description="Helical" evidence="7">
    <location>
        <begin position="291"/>
        <end position="312"/>
    </location>
</feature>
<dbReference type="eggNOG" id="COG0601">
    <property type="taxonomic scope" value="Bacteria"/>
</dbReference>
<evidence type="ECO:0000256" key="6">
    <source>
        <dbReference type="ARBA" id="ARBA00023136"/>
    </source>
</evidence>
<organism evidence="9 10">
    <name type="scientific">Chlamydia gallinacea 08-1274/3</name>
    <dbReference type="NCBI Taxonomy" id="1143323"/>
    <lineage>
        <taxon>Bacteria</taxon>
        <taxon>Pseudomonadati</taxon>
        <taxon>Chlamydiota</taxon>
        <taxon>Chlamydiia</taxon>
        <taxon>Chlamydiales</taxon>
        <taxon>Chlamydiaceae</taxon>
        <taxon>Chlamydia/Chlamydophila group</taxon>
        <taxon>Chlamydia</taxon>
    </lineage>
</organism>
<evidence type="ECO:0000256" key="3">
    <source>
        <dbReference type="ARBA" id="ARBA00022475"/>
    </source>
</evidence>
<feature type="transmembrane region" description="Helical" evidence="7">
    <location>
        <begin position="456"/>
        <end position="482"/>
    </location>
</feature>
<keyword evidence="3" id="KW-1003">Cell membrane</keyword>
<proteinExistence type="inferred from homology"/>
<dbReference type="SUPFAM" id="SSF161098">
    <property type="entry name" value="MetI-like"/>
    <property type="match status" value="1"/>
</dbReference>
<dbReference type="eggNOG" id="COG4174">
    <property type="taxonomic scope" value="Bacteria"/>
</dbReference>
<dbReference type="KEGG" id="cgz:M787_002645"/>
<dbReference type="Proteomes" id="UP000019147">
    <property type="component" value="Chromosome"/>
</dbReference>
<evidence type="ECO:0000259" key="8">
    <source>
        <dbReference type="PROSITE" id="PS50928"/>
    </source>
</evidence>
<accession>A0A173DZ81</accession>
<keyword evidence="4 7" id="KW-0812">Transmembrane</keyword>
<gene>
    <name evidence="9" type="ORF">M787_002645</name>
</gene>
<dbReference type="GO" id="GO:0055085">
    <property type="term" value="P:transmembrane transport"/>
    <property type="evidence" value="ECO:0007669"/>
    <property type="project" value="InterPro"/>
</dbReference>
<comment type="subcellular location">
    <subcellularLocation>
        <location evidence="1 7">Cell membrane</location>
        <topology evidence="1 7">Multi-pass membrane protein</topology>
    </subcellularLocation>
</comment>
<evidence type="ECO:0000256" key="2">
    <source>
        <dbReference type="ARBA" id="ARBA00022448"/>
    </source>
</evidence>
<reference evidence="9 10" key="1">
    <citation type="journal article" date="2014" name="Syst. Appl. Microbiol.">
        <title>Evidence for the existence of two new members of the family Chlamydiaceae and proposal of Chlamydia avium sp. nov. and Chlamydia gallinacea sp. nov.</title>
        <authorList>
            <person name="Sachse K."/>
            <person name="Laroucau K."/>
            <person name="Riege K."/>
            <person name="Wehner S."/>
            <person name="Dilcher M."/>
            <person name="Creasy H.H."/>
            <person name="Weidmann M."/>
            <person name="Myers G."/>
            <person name="Vorimore F."/>
            <person name="Vicari N."/>
            <person name="Magnino S."/>
            <person name="Liebler-Tenorio E."/>
            <person name="Ruettger A."/>
            <person name="Bavoil P.M."/>
            <person name="Hufert F.T."/>
            <person name="Rossello-Mora R."/>
            <person name="Marz M."/>
        </authorList>
    </citation>
    <scope>NUCLEOTIDE SEQUENCE [LARGE SCALE GENOMIC DNA]</scope>
    <source>
        <strain evidence="9 10">08-1274/3</strain>
    </source>
</reference>
<dbReference type="PROSITE" id="PS50928">
    <property type="entry name" value="ABC_TM1"/>
    <property type="match status" value="1"/>
</dbReference>
<dbReference type="EMBL" id="CP015840">
    <property type="protein sequence ID" value="ANG66213.1"/>
    <property type="molecule type" value="Genomic_DNA"/>
</dbReference>
<dbReference type="CDD" id="cd06261">
    <property type="entry name" value="TM_PBP2"/>
    <property type="match status" value="1"/>
</dbReference>
<keyword evidence="5 7" id="KW-1133">Transmembrane helix</keyword>
<evidence type="ECO:0000256" key="7">
    <source>
        <dbReference type="RuleBase" id="RU363032"/>
    </source>
</evidence>
<dbReference type="STRING" id="1143323.M787_002645"/>
<protein>
    <submittedName>
        <fullName evidence="9">ABC transporter permease</fullName>
    </submittedName>
</protein>
<feature type="transmembrane region" description="Helical" evidence="7">
    <location>
        <begin position="414"/>
        <end position="436"/>
    </location>
</feature>
<evidence type="ECO:0000256" key="1">
    <source>
        <dbReference type="ARBA" id="ARBA00004651"/>
    </source>
</evidence>
<feature type="domain" description="ABC transmembrane type-1" evidence="8">
    <location>
        <begin position="255"/>
        <end position="475"/>
    </location>
</feature>
<feature type="transmembrane region" description="Helical" evidence="7">
    <location>
        <begin position="352"/>
        <end position="370"/>
    </location>
</feature>
<dbReference type="AlphaFoldDB" id="A0A173DZ81"/>
<dbReference type="InterPro" id="IPR000515">
    <property type="entry name" value="MetI-like"/>
</dbReference>
<comment type="similarity">
    <text evidence="7">Belongs to the binding-protein-dependent transport system permease family.</text>
</comment>
<evidence type="ECO:0000313" key="9">
    <source>
        <dbReference type="EMBL" id="ANG66213.1"/>
    </source>
</evidence>
<name>A0A173DZ81_9CHLA</name>
<evidence type="ECO:0000256" key="5">
    <source>
        <dbReference type="ARBA" id="ARBA00022989"/>
    </source>
</evidence>
<keyword evidence="2 7" id="KW-0813">Transport</keyword>
<feature type="transmembrane region" description="Helical" evidence="7">
    <location>
        <begin position="259"/>
        <end position="279"/>
    </location>
</feature>
<dbReference type="GeneID" id="81478202"/>
<dbReference type="PANTHER" id="PTHR30465:SF0">
    <property type="entry name" value="OLIGOPEPTIDE TRANSPORT SYSTEM PERMEASE PROTEIN APPB"/>
    <property type="match status" value="1"/>
</dbReference>
<dbReference type="PANTHER" id="PTHR30465">
    <property type="entry name" value="INNER MEMBRANE ABC TRANSPORTER"/>
    <property type="match status" value="1"/>
</dbReference>